<dbReference type="CDD" id="cd14688">
    <property type="entry name" value="bZIP_YAP"/>
    <property type="match status" value="1"/>
</dbReference>
<evidence type="ECO:0008006" key="4">
    <source>
        <dbReference type="Google" id="ProtNLM"/>
    </source>
</evidence>
<dbReference type="Proteomes" id="UP000290540">
    <property type="component" value="Unassembled WGS sequence"/>
</dbReference>
<name>A0A4Q2V6R6_FUSOX</name>
<evidence type="ECO:0000313" key="2">
    <source>
        <dbReference type="EMBL" id="RYC79617.1"/>
    </source>
</evidence>
<feature type="compositionally biased region" description="Polar residues" evidence="1">
    <location>
        <begin position="86"/>
        <end position="112"/>
    </location>
</feature>
<dbReference type="EMBL" id="MQTW01000572">
    <property type="protein sequence ID" value="RYC79617.1"/>
    <property type="molecule type" value="Genomic_DNA"/>
</dbReference>
<accession>A0A4Q2V6R6</accession>
<feature type="compositionally biased region" description="Basic and acidic residues" evidence="1">
    <location>
        <begin position="14"/>
        <end position="26"/>
    </location>
</feature>
<protein>
    <recommendedName>
        <fullName evidence="4">BZIP domain-containing protein</fullName>
    </recommendedName>
</protein>
<evidence type="ECO:0000313" key="3">
    <source>
        <dbReference type="Proteomes" id="UP000290540"/>
    </source>
</evidence>
<feature type="region of interest" description="Disordered" evidence="1">
    <location>
        <begin position="1"/>
        <end position="45"/>
    </location>
</feature>
<sequence length="171" mass="19210">MHDETQHTRRLKKREVDRKAQRSARERTKRRIAHPESTVENLRQKDSKAQIASLMDQLDQVTKERDKLLQVLDSLGSTIRRHLGDLTTSEPASDTISEPSTHASTRGPTSPTMGDRIIPITTTTTSVSLETTGSVILQIPMDPSPNDPFPYNGWNYTASNEPYSMAIAFHN</sequence>
<dbReference type="PANTHER" id="PTHR37012:SF7">
    <property type="entry name" value="B-ZIP TRANSCRIPTION FACTOR (EUROFUNG)-RELATED"/>
    <property type="match status" value="1"/>
</dbReference>
<organism evidence="2 3">
    <name type="scientific">Fusarium oxysporum f. sp. narcissi</name>
    <dbReference type="NCBI Taxonomy" id="451672"/>
    <lineage>
        <taxon>Eukaryota</taxon>
        <taxon>Fungi</taxon>
        <taxon>Dikarya</taxon>
        <taxon>Ascomycota</taxon>
        <taxon>Pezizomycotina</taxon>
        <taxon>Sordariomycetes</taxon>
        <taxon>Hypocreomycetidae</taxon>
        <taxon>Hypocreales</taxon>
        <taxon>Nectriaceae</taxon>
        <taxon>Fusarium</taxon>
        <taxon>Fusarium oxysporum species complex</taxon>
    </lineage>
</organism>
<feature type="region of interest" description="Disordered" evidence="1">
    <location>
        <begin position="83"/>
        <end position="117"/>
    </location>
</feature>
<comment type="caution">
    <text evidence="2">The sequence shown here is derived from an EMBL/GenBank/DDBJ whole genome shotgun (WGS) entry which is preliminary data.</text>
</comment>
<dbReference type="AlphaFoldDB" id="A0A4Q2V6R6"/>
<proteinExistence type="predicted"/>
<reference evidence="2 3" key="1">
    <citation type="submission" date="2016-12" db="EMBL/GenBank/DDBJ databases">
        <title>Draft genome sequence of Fusarium oxysporum causing rot on Narcissus.</title>
        <authorList>
            <person name="Armitage A.D."/>
            <person name="Taylor A."/>
            <person name="Clarkson J.P."/>
            <person name="Harrison R.J."/>
            <person name="Jackson A.C."/>
        </authorList>
    </citation>
    <scope>NUCLEOTIDE SEQUENCE [LARGE SCALE GENOMIC DNA]</scope>
    <source>
        <strain evidence="2 3">N139</strain>
    </source>
</reference>
<evidence type="ECO:0000256" key="1">
    <source>
        <dbReference type="SAM" id="MobiDB-lite"/>
    </source>
</evidence>
<gene>
    <name evidence="2" type="ORF">BFJ63_vAg17497</name>
</gene>
<dbReference type="PANTHER" id="PTHR37012">
    <property type="entry name" value="B-ZIP TRANSCRIPTION FACTOR (EUROFUNG)-RELATED"/>
    <property type="match status" value="1"/>
</dbReference>